<evidence type="ECO:0000313" key="2">
    <source>
        <dbReference type="Proteomes" id="UP000008669"/>
    </source>
</evidence>
<gene>
    <name evidence="1" type="ORF">TG1_20</name>
</gene>
<protein>
    <submittedName>
        <fullName evidence="1">Uncharacterized protein</fullName>
    </submittedName>
</protein>
<dbReference type="Proteomes" id="UP000008669">
    <property type="component" value="Segment"/>
</dbReference>
<proteinExistence type="predicted"/>
<evidence type="ECO:0000313" key="1">
    <source>
        <dbReference type="EMBL" id="AFU62215.1"/>
    </source>
</evidence>
<keyword evidence="2" id="KW-1185">Reference proteome</keyword>
<name>K4I328_9CAUD</name>
<organism evidence="1 2">
    <name type="scientific">Streptomyces phage TG1</name>
    <dbReference type="NCBI Taxonomy" id="2927987"/>
    <lineage>
        <taxon>Viruses</taxon>
        <taxon>Duplodnaviria</taxon>
        <taxon>Heunggongvirae</taxon>
        <taxon>Uroviricota</taxon>
        <taxon>Caudoviricetes</taxon>
        <taxon>Colingsworthviridae</taxon>
        <taxon>Tigunavirus</taxon>
        <taxon>Tigunavirus TG1</taxon>
    </lineage>
</organism>
<reference evidence="1 2" key="1">
    <citation type="submission" date="2012-06" db="EMBL/GenBank/DDBJ databases">
        <authorList>
            <person name="Smith M.C.M."/>
            <person name="Hendrix R."/>
            <person name="Hatfull G.F."/>
        </authorList>
    </citation>
    <scope>NUCLEOTIDE SEQUENCE [LARGE SCALE GENOMIC DNA]</scope>
</reference>
<dbReference type="EMBL" id="JX182372">
    <property type="protein sequence ID" value="AFU62215.1"/>
    <property type="molecule type" value="Genomic_DNA"/>
</dbReference>
<sequence length="59" mass="6021">MGEHSKSKRAFLGAAVGWAKRNPRVVSAVVVGVVGVITAVKPEFPGAAIITTVHAVLGI</sequence>
<accession>K4I328</accession>
<dbReference type="KEGG" id="vg:13827569"/>